<comment type="similarity">
    <text evidence="5">Belongs to the SAT4 family.</text>
</comment>
<name>A0A6A6DK84_9PEZI</name>
<feature type="non-terminal residue" evidence="8">
    <location>
        <position position="1"/>
    </location>
</feature>
<keyword evidence="9" id="KW-1185">Reference proteome</keyword>
<dbReference type="InterPro" id="IPR049326">
    <property type="entry name" value="Rhodopsin_dom_fungi"/>
</dbReference>
<dbReference type="EMBL" id="ML994680">
    <property type="protein sequence ID" value="KAF2177986.1"/>
    <property type="molecule type" value="Genomic_DNA"/>
</dbReference>
<protein>
    <recommendedName>
        <fullName evidence="7">Rhodopsin domain-containing protein</fullName>
    </recommendedName>
</protein>
<evidence type="ECO:0000256" key="5">
    <source>
        <dbReference type="ARBA" id="ARBA00038359"/>
    </source>
</evidence>
<dbReference type="PANTHER" id="PTHR33048">
    <property type="entry name" value="PTH11-LIKE INTEGRAL MEMBRANE PROTEIN (AFU_ORTHOLOGUE AFUA_5G11245)"/>
    <property type="match status" value="1"/>
</dbReference>
<feature type="domain" description="Rhodopsin" evidence="7">
    <location>
        <begin position="1"/>
        <end position="118"/>
    </location>
</feature>
<dbReference type="PANTHER" id="PTHR33048:SF42">
    <property type="entry name" value="INTEGRAL MEMBRANE PROTEIN"/>
    <property type="match status" value="1"/>
</dbReference>
<feature type="transmembrane region" description="Helical" evidence="6">
    <location>
        <begin position="25"/>
        <end position="46"/>
    </location>
</feature>
<dbReference type="Pfam" id="PF20684">
    <property type="entry name" value="Fung_rhodopsin"/>
    <property type="match status" value="1"/>
</dbReference>
<reference evidence="8" key="1">
    <citation type="journal article" date="2020" name="Stud. Mycol.">
        <title>101 Dothideomycetes genomes: a test case for predicting lifestyles and emergence of pathogens.</title>
        <authorList>
            <person name="Haridas S."/>
            <person name="Albert R."/>
            <person name="Binder M."/>
            <person name="Bloem J."/>
            <person name="Labutti K."/>
            <person name="Salamov A."/>
            <person name="Andreopoulos B."/>
            <person name="Baker S."/>
            <person name="Barry K."/>
            <person name="Bills G."/>
            <person name="Bluhm B."/>
            <person name="Cannon C."/>
            <person name="Castanera R."/>
            <person name="Culley D."/>
            <person name="Daum C."/>
            <person name="Ezra D."/>
            <person name="Gonzalez J."/>
            <person name="Henrissat B."/>
            <person name="Kuo A."/>
            <person name="Liang C."/>
            <person name="Lipzen A."/>
            <person name="Lutzoni F."/>
            <person name="Magnuson J."/>
            <person name="Mondo S."/>
            <person name="Nolan M."/>
            <person name="Ohm R."/>
            <person name="Pangilinan J."/>
            <person name="Park H.-J."/>
            <person name="Ramirez L."/>
            <person name="Alfaro M."/>
            <person name="Sun H."/>
            <person name="Tritt A."/>
            <person name="Yoshinaga Y."/>
            <person name="Zwiers L.-H."/>
            <person name="Turgeon B."/>
            <person name="Goodwin S."/>
            <person name="Spatafora J."/>
            <person name="Crous P."/>
            <person name="Grigoriev I."/>
        </authorList>
    </citation>
    <scope>NUCLEOTIDE SEQUENCE</scope>
    <source>
        <strain evidence="8">CBS 207.26</strain>
    </source>
</reference>
<gene>
    <name evidence="8" type="ORF">K469DRAFT_532267</name>
</gene>
<evidence type="ECO:0000313" key="8">
    <source>
        <dbReference type="EMBL" id="KAF2177986.1"/>
    </source>
</evidence>
<sequence>PVEKLWNITLPGKCWDNRILYANFLYAHSYSSLMDFLLAICPWLIIGKLQVNRKEKKFSIIFAMGMGCLAGIACVVKTVYLPLIGAWADFTYNIADVLIWGLSESTIIIVAASIPFLCLFVKEVSSRSGSGNRSLAH</sequence>
<dbReference type="AlphaFoldDB" id="A0A6A6DK84"/>
<evidence type="ECO:0000256" key="4">
    <source>
        <dbReference type="ARBA" id="ARBA00023136"/>
    </source>
</evidence>
<evidence type="ECO:0000256" key="1">
    <source>
        <dbReference type="ARBA" id="ARBA00004141"/>
    </source>
</evidence>
<feature type="transmembrane region" description="Helical" evidence="6">
    <location>
        <begin position="58"/>
        <end position="85"/>
    </location>
</feature>
<dbReference type="Proteomes" id="UP000800200">
    <property type="component" value="Unassembled WGS sequence"/>
</dbReference>
<accession>A0A6A6DK84</accession>
<evidence type="ECO:0000256" key="2">
    <source>
        <dbReference type="ARBA" id="ARBA00022692"/>
    </source>
</evidence>
<dbReference type="OrthoDB" id="3934549at2759"/>
<proteinExistence type="inferred from homology"/>
<comment type="subcellular location">
    <subcellularLocation>
        <location evidence="1">Membrane</location>
        <topology evidence="1">Multi-pass membrane protein</topology>
    </subcellularLocation>
</comment>
<evidence type="ECO:0000313" key="9">
    <source>
        <dbReference type="Proteomes" id="UP000800200"/>
    </source>
</evidence>
<evidence type="ECO:0000256" key="3">
    <source>
        <dbReference type="ARBA" id="ARBA00022989"/>
    </source>
</evidence>
<dbReference type="InterPro" id="IPR052337">
    <property type="entry name" value="SAT4-like"/>
</dbReference>
<organism evidence="8 9">
    <name type="scientific">Zopfia rhizophila CBS 207.26</name>
    <dbReference type="NCBI Taxonomy" id="1314779"/>
    <lineage>
        <taxon>Eukaryota</taxon>
        <taxon>Fungi</taxon>
        <taxon>Dikarya</taxon>
        <taxon>Ascomycota</taxon>
        <taxon>Pezizomycotina</taxon>
        <taxon>Dothideomycetes</taxon>
        <taxon>Dothideomycetes incertae sedis</taxon>
        <taxon>Zopfiaceae</taxon>
        <taxon>Zopfia</taxon>
    </lineage>
</organism>
<keyword evidence="4 6" id="KW-0472">Membrane</keyword>
<keyword evidence="3 6" id="KW-1133">Transmembrane helix</keyword>
<evidence type="ECO:0000259" key="7">
    <source>
        <dbReference type="Pfam" id="PF20684"/>
    </source>
</evidence>
<evidence type="ECO:0000256" key="6">
    <source>
        <dbReference type="SAM" id="Phobius"/>
    </source>
</evidence>
<feature type="transmembrane region" description="Helical" evidence="6">
    <location>
        <begin position="97"/>
        <end position="121"/>
    </location>
</feature>
<feature type="non-terminal residue" evidence="8">
    <location>
        <position position="137"/>
    </location>
</feature>
<dbReference type="GO" id="GO:0016020">
    <property type="term" value="C:membrane"/>
    <property type="evidence" value="ECO:0007669"/>
    <property type="project" value="UniProtKB-SubCell"/>
</dbReference>
<keyword evidence="2 6" id="KW-0812">Transmembrane</keyword>